<evidence type="ECO:0000313" key="9">
    <source>
        <dbReference type="EMBL" id="KRL57356.1"/>
    </source>
</evidence>
<keyword evidence="6 7" id="KW-0472">Membrane</keyword>
<dbReference type="PANTHER" id="PTHR43731:SF14">
    <property type="entry name" value="PRESENILIN-ASSOCIATED RHOMBOID-LIKE PROTEIN, MITOCHONDRIAL"/>
    <property type="match status" value="1"/>
</dbReference>
<dbReference type="InterPro" id="IPR022764">
    <property type="entry name" value="Peptidase_S54_rhomboid_dom"/>
</dbReference>
<proteinExistence type="inferred from homology"/>
<dbReference type="AlphaFoldDB" id="A0A0R1RKW6"/>
<dbReference type="Gene3D" id="1.20.1540.10">
    <property type="entry name" value="Rhomboid-like"/>
    <property type="match status" value="1"/>
</dbReference>
<dbReference type="EMBL" id="AZFF01000001">
    <property type="protein sequence ID" value="KRL57356.1"/>
    <property type="molecule type" value="Genomic_DNA"/>
</dbReference>
<feature type="transmembrane region" description="Helical" evidence="7">
    <location>
        <begin position="126"/>
        <end position="144"/>
    </location>
</feature>
<keyword evidence="5 7" id="KW-1133">Transmembrane helix</keyword>
<dbReference type="GO" id="GO:0016020">
    <property type="term" value="C:membrane"/>
    <property type="evidence" value="ECO:0007669"/>
    <property type="project" value="UniProtKB-SubCell"/>
</dbReference>
<feature type="transmembrane region" description="Helical" evidence="7">
    <location>
        <begin position="12"/>
        <end position="30"/>
    </location>
</feature>
<evidence type="ECO:0000256" key="6">
    <source>
        <dbReference type="ARBA" id="ARBA00023136"/>
    </source>
</evidence>
<feature type="transmembrane region" description="Helical" evidence="7">
    <location>
        <begin position="71"/>
        <end position="91"/>
    </location>
</feature>
<evidence type="ECO:0000313" key="10">
    <source>
        <dbReference type="Proteomes" id="UP000051999"/>
    </source>
</evidence>
<evidence type="ECO:0000256" key="3">
    <source>
        <dbReference type="ARBA" id="ARBA00022692"/>
    </source>
</evidence>
<feature type="transmembrane region" description="Helical" evidence="7">
    <location>
        <begin position="180"/>
        <end position="199"/>
    </location>
</feature>
<evidence type="ECO:0000256" key="5">
    <source>
        <dbReference type="ARBA" id="ARBA00022989"/>
    </source>
</evidence>
<comment type="similarity">
    <text evidence="2">Belongs to the peptidase S54 family.</text>
</comment>
<reference evidence="9 10" key="1">
    <citation type="journal article" date="2015" name="Genome Announc.">
        <title>Expanding the biotechnology potential of lactobacilli through comparative genomics of 213 strains and associated genera.</title>
        <authorList>
            <person name="Sun Z."/>
            <person name="Harris H.M."/>
            <person name="McCann A."/>
            <person name="Guo C."/>
            <person name="Argimon S."/>
            <person name="Zhang W."/>
            <person name="Yang X."/>
            <person name="Jeffery I.B."/>
            <person name="Cooney J.C."/>
            <person name="Kagawa T.F."/>
            <person name="Liu W."/>
            <person name="Song Y."/>
            <person name="Salvetti E."/>
            <person name="Wrobel A."/>
            <person name="Rasinkangas P."/>
            <person name="Parkhill J."/>
            <person name="Rea M.C."/>
            <person name="O'Sullivan O."/>
            <person name="Ritari J."/>
            <person name="Douillard F.P."/>
            <person name="Paul Ross R."/>
            <person name="Yang R."/>
            <person name="Briner A.E."/>
            <person name="Felis G.E."/>
            <person name="de Vos W.M."/>
            <person name="Barrangou R."/>
            <person name="Klaenhammer T.R."/>
            <person name="Caufield P.W."/>
            <person name="Cui Y."/>
            <person name="Zhang H."/>
            <person name="O'Toole P.W."/>
        </authorList>
    </citation>
    <scope>NUCLEOTIDE SEQUENCE [LARGE SCALE GENOMIC DNA]</scope>
    <source>
        <strain evidence="9 10">DSM 15814</strain>
    </source>
</reference>
<evidence type="ECO:0000259" key="8">
    <source>
        <dbReference type="Pfam" id="PF01694"/>
    </source>
</evidence>
<keyword evidence="10" id="KW-1185">Reference proteome</keyword>
<evidence type="ECO:0000256" key="4">
    <source>
        <dbReference type="ARBA" id="ARBA00022801"/>
    </source>
</evidence>
<dbReference type="RefSeq" id="WP_017261742.1">
    <property type="nucleotide sequence ID" value="NZ_AUAW01000001.1"/>
</dbReference>
<organism evidence="9 10">
    <name type="scientific">Furfurilactobacillus rossiae DSM 15814</name>
    <dbReference type="NCBI Taxonomy" id="1114972"/>
    <lineage>
        <taxon>Bacteria</taxon>
        <taxon>Bacillati</taxon>
        <taxon>Bacillota</taxon>
        <taxon>Bacilli</taxon>
        <taxon>Lactobacillales</taxon>
        <taxon>Lactobacillaceae</taxon>
        <taxon>Furfurilactobacillus</taxon>
    </lineage>
</organism>
<name>A0A0R1RKW6_9LACO</name>
<protein>
    <submittedName>
        <fullName evidence="9">Peptidase, S54 family</fullName>
    </submittedName>
</protein>
<keyword evidence="3 7" id="KW-0812">Transmembrane</keyword>
<dbReference type="PATRIC" id="fig|1114972.6.peg.370"/>
<dbReference type="InterPro" id="IPR035952">
    <property type="entry name" value="Rhomboid-like_sf"/>
</dbReference>
<dbReference type="SUPFAM" id="SSF144091">
    <property type="entry name" value="Rhomboid-like"/>
    <property type="match status" value="1"/>
</dbReference>
<feature type="transmembrane region" description="Helical" evidence="7">
    <location>
        <begin position="103"/>
        <end position="120"/>
    </location>
</feature>
<accession>A0A0R1RKW6</accession>
<gene>
    <name evidence="9" type="ORF">FD35_GL000370</name>
</gene>
<evidence type="ECO:0000256" key="2">
    <source>
        <dbReference type="ARBA" id="ARBA00009045"/>
    </source>
</evidence>
<evidence type="ECO:0000256" key="7">
    <source>
        <dbReference type="SAM" id="Phobius"/>
    </source>
</evidence>
<sequence length="231" mass="25527">MNVWQRIRRGSPVTVGLIIINVLVFLWMLFEFGIQGISLASPFSVQSLDESGALSGTAVQAGEWWRLITPMFIHVTFEHIALNMITLYFLGRYVEMTFGHWRTLVIYLVSGFTGNVWSMFFHPEGLSAGASTAIFGLFGAFIALDVIEQNNPAIHAIARQFSILVVVNLVFDIFAVGIDIWGHIGGLIGGIAVAFLLSVPKRYNNPAVSRWLRVVGLIGVVVANFGLIRLF</sequence>
<feature type="domain" description="Peptidase S54 rhomboid" evidence="8">
    <location>
        <begin position="62"/>
        <end position="198"/>
    </location>
</feature>
<dbReference type="Proteomes" id="UP000051999">
    <property type="component" value="Unassembled WGS sequence"/>
</dbReference>
<feature type="transmembrane region" description="Helical" evidence="7">
    <location>
        <begin position="156"/>
        <end position="174"/>
    </location>
</feature>
<comment type="subcellular location">
    <subcellularLocation>
        <location evidence="1">Membrane</location>
        <topology evidence="1">Multi-pass membrane protein</topology>
    </subcellularLocation>
</comment>
<evidence type="ECO:0000256" key="1">
    <source>
        <dbReference type="ARBA" id="ARBA00004141"/>
    </source>
</evidence>
<dbReference type="STRING" id="1114972.FD35_GL000370"/>
<dbReference type="OrthoDB" id="9813074at2"/>
<keyword evidence="4" id="KW-0378">Hydrolase</keyword>
<feature type="transmembrane region" description="Helical" evidence="7">
    <location>
        <begin position="211"/>
        <end position="230"/>
    </location>
</feature>
<dbReference type="InterPro" id="IPR050925">
    <property type="entry name" value="Rhomboid_protease_S54"/>
</dbReference>
<dbReference type="eggNOG" id="COG0705">
    <property type="taxonomic scope" value="Bacteria"/>
</dbReference>
<dbReference type="GO" id="GO:0004252">
    <property type="term" value="F:serine-type endopeptidase activity"/>
    <property type="evidence" value="ECO:0007669"/>
    <property type="project" value="InterPro"/>
</dbReference>
<dbReference type="PANTHER" id="PTHR43731">
    <property type="entry name" value="RHOMBOID PROTEASE"/>
    <property type="match status" value="1"/>
</dbReference>
<dbReference type="Pfam" id="PF01694">
    <property type="entry name" value="Rhomboid"/>
    <property type="match status" value="1"/>
</dbReference>
<comment type="caution">
    <text evidence="9">The sequence shown here is derived from an EMBL/GenBank/DDBJ whole genome shotgun (WGS) entry which is preliminary data.</text>
</comment>